<comment type="similarity">
    <text evidence="2">Belongs to the RbfA family.</text>
</comment>
<dbReference type="InterPro" id="IPR015946">
    <property type="entry name" value="KH_dom-like_a/b"/>
</dbReference>
<keyword evidence="1 2" id="KW-0690">Ribosome biogenesis</keyword>
<dbReference type="GO" id="GO:0030490">
    <property type="term" value="P:maturation of SSU-rRNA"/>
    <property type="evidence" value="ECO:0007669"/>
    <property type="project" value="UniProtKB-UniRule"/>
</dbReference>
<comment type="subcellular location">
    <subcellularLocation>
        <location evidence="2">Cytoplasm</location>
    </subcellularLocation>
</comment>
<dbReference type="InterPro" id="IPR023799">
    <property type="entry name" value="RbfA_dom_sf"/>
</dbReference>
<dbReference type="Gene3D" id="3.30.300.20">
    <property type="match status" value="1"/>
</dbReference>
<dbReference type="PANTHER" id="PTHR33515:SF1">
    <property type="entry name" value="RIBOSOME-BINDING FACTOR A, CHLOROPLASTIC-RELATED"/>
    <property type="match status" value="1"/>
</dbReference>
<dbReference type="AlphaFoldDB" id="B9BMW1"/>
<dbReference type="GO" id="GO:0043024">
    <property type="term" value="F:ribosomal small subunit binding"/>
    <property type="evidence" value="ECO:0007669"/>
    <property type="project" value="TreeGrafter"/>
</dbReference>
<dbReference type="PANTHER" id="PTHR33515">
    <property type="entry name" value="RIBOSOME-BINDING FACTOR A, CHLOROPLASTIC-RELATED"/>
    <property type="match status" value="1"/>
</dbReference>
<dbReference type="EMBL" id="ACFC01000003">
    <property type="protein sequence ID" value="EEE07971.1"/>
    <property type="molecule type" value="Genomic_DNA"/>
</dbReference>
<protein>
    <recommendedName>
        <fullName evidence="2">Ribosome-binding factor A</fullName>
    </recommendedName>
</protein>
<dbReference type="SUPFAM" id="SSF89919">
    <property type="entry name" value="Ribosome-binding factor A, RbfA"/>
    <property type="match status" value="1"/>
</dbReference>
<comment type="function">
    <text evidence="2">One of several proteins that assist in the late maturation steps of the functional core of the 30S ribosomal subunit. Associates with free 30S ribosomal subunits (but not with 30S subunits that are part of 70S ribosomes or polysomes). Required for efficient processing of 16S rRNA. May interact with the 5'-terminal helix region of 16S rRNA.</text>
</comment>
<reference evidence="3 4" key="1">
    <citation type="journal article" date="2012" name="J. Bacteriol.">
        <title>Draft Genome Sequence Determination for Cystic Fibrosis and Chronic Granulomatous Disease Burkholderia multivorans Isolates.</title>
        <authorList>
            <person name="Varga J.J."/>
            <person name="Losada L."/>
            <person name="Zelazny A.M."/>
            <person name="Brinkac L."/>
            <person name="Harkins D."/>
            <person name="Radune D."/>
            <person name="Hostetler J."/>
            <person name="Sampaio E.P."/>
            <person name="Ronning C.M."/>
            <person name="Nierman W.C."/>
            <person name="Greenberg D.E."/>
            <person name="Holland S.M."/>
            <person name="Goldberg J.B."/>
        </authorList>
    </citation>
    <scope>NUCLEOTIDE SEQUENCE [LARGE SCALE GENOMIC DNA]</scope>
    <source>
        <strain evidence="3 4">CGD2</strain>
    </source>
</reference>
<evidence type="ECO:0000313" key="4">
    <source>
        <dbReference type="Proteomes" id="UP000004535"/>
    </source>
</evidence>
<dbReference type="GO" id="GO:0005829">
    <property type="term" value="C:cytosol"/>
    <property type="evidence" value="ECO:0007669"/>
    <property type="project" value="TreeGrafter"/>
</dbReference>
<sequence>MGLSRPFFHGRAPFGAPPFYPDKRIRDSIMSRKRTSPNRNVQIADQIQRDLSELIMREVKDPRIGIVTIQSVELTPDYAHAKIYFTTLTGDPAATQQALNHASGHLHNLLFKRLHIHTVPTLHFHYDQTIEKAVAMSRLIDEANATRAKDDDEADAPAKDD</sequence>
<organism evidence="3 4">
    <name type="scientific">Burkholderia multivorans CGD2</name>
    <dbReference type="NCBI Taxonomy" id="513052"/>
    <lineage>
        <taxon>Bacteria</taxon>
        <taxon>Pseudomonadati</taxon>
        <taxon>Pseudomonadota</taxon>
        <taxon>Betaproteobacteria</taxon>
        <taxon>Burkholderiales</taxon>
        <taxon>Burkholderiaceae</taxon>
        <taxon>Burkholderia</taxon>
        <taxon>Burkholderia cepacia complex</taxon>
    </lineage>
</organism>
<evidence type="ECO:0000256" key="2">
    <source>
        <dbReference type="HAMAP-Rule" id="MF_00003"/>
    </source>
</evidence>
<accession>B9BMW1</accession>
<keyword evidence="2" id="KW-0963">Cytoplasm</keyword>
<dbReference type="HAMAP" id="MF_00003">
    <property type="entry name" value="RbfA"/>
    <property type="match status" value="1"/>
</dbReference>
<evidence type="ECO:0000256" key="1">
    <source>
        <dbReference type="ARBA" id="ARBA00022517"/>
    </source>
</evidence>
<gene>
    <name evidence="2 3" type="primary">rbfA</name>
    <name evidence="3" type="ORF">BURMUCGD2_2186</name>
</gene>
<name>B9BMW1_9BURK</name>
<evidence type="ECO:0000313" key="3">
    <source>
        <dbReference type="EMBL" id="EEE07971.1"/>
    </source>
</evidence>
<dbReference type="InterPro" id="IPR000238">
    <property type="entry name" value="RbfA"/>
</dbReference>
<dbReference type="NCBIfam" id="TIGR00082">
    <property type="entry name" value="rbfA"/>
    <property type="match status" value="1"/>
</dbReference>
<dbReference type="Proteomes" id="UP000004535">
    <property type="component" value="Unassembled WGS sequence"/>
</dbReference>
<proteinExistence type="inferred from homology"/>
<dbReference type="Pfam" id="PF02033">
    <property type="entry name" value="RBFA"/>
    <property type="match status" value="1"/>
</dbReference>
<comment type="subunit">
    <text evidence="2">Monomer. Binds 30S ribosomal subunits, but not 50S ribosomal subunits or 70S ribosomes.</text>
</comment>
<comment type="caution">
    <text evidence="3">The sequence shown here is derived from an EMBL/GenBank/DDBJ whole genome shotgun (WGS) entry which is preliminary data.</text>
</comment>